<evidence type="ECO:0000259" key="2">
    <source>
        <dbReference type="Pfam" id="PF20434"/>
    </source>
</evidence>
<dbReference type="InterPro" id="IPR029058">
    <property type="entry name" value="AB_hydrolase_fold"/>
</dbReference>
<protein>
    <submittedName>
        <fullName evidence="3">Df9ff971-06fe-425b-a800-f5dd901ee745</fullName>
    </submittedName>
</protein>
<organism evidence="3 4">
    <name type="scientific">Sclerotinia trifoliorum</name>
    <dbReference type="NCBI Taxonomy" id="28548"/>
    <lineage>
        <taxon>Eukaryota</taxon>
        <taxon>Fungi</taxon>
        <taxon>Dikarya</taxon>
        <taxon>Ascomycota</taxon>
        <taxon>Pezizomycotina</taxon>
        <taxon>Leotiomycetes</taxon>
        <taxon>Helotiales</taxon>
        <taxon>Sclerotiniaceae</taxon>
        <taxon>Sclerotinia</taxon>
    </lineage>
</organism>
<name>A0A8H2VNW9_9HELO</name>
<accession>A0A8H2VNW9</accession>
<keyword evidence="4" id="KW-1185">Reference proteome</keyword>
<evidence type="ECO:0000256" key="1">
    <source>
        <dbReference type="ARBA" id="ARBA00022801"/>
    </source>
</evidence>
<dbReference type="Proteomes" id="UP000624404">
    <property type="component" value="Unassembled WGS sequence"/>
</dbReference>
<sequence>MTSTTMEAIKELSLTTGTAIMDVVFPTTKIMVPNLLKNKSSILSVPRSTHSYGSHPRHTLDLYPSSSTSSSSPILIYLYGGGLVYGDKILDIPVLENLVYHNLGAFFAKRGITTIIPDYRRVDTEAGGEGAIYPSGAEDISTVLQWLSKTDLLDGKGNKRDVYLMGNSAGGLHIATYLLEPRYLEERKSWQGESNVSLKGFVGVGVPYNFDGALADRKETLDRYYGSDENIETKSPYGLLKVVGESKKSRDELGIPKLLVLYSEWDPVDEILKSNHDFVKLAEEAWGEKIEVIEIQGHNHISPPMALSSGEGEEWGEQAARWIKGNA</sequence>
<feature type="domain" description="BD-FAE-like" evidence="2">
    <location>
        <begin position="60"/>
        <end position="176"/>
    </location>
</feature>
<evidence type="ECO:0000313" key="4">
    <source>
        <dbReference type="Proteomes" id="UP000624404"/>
    </source>
</evidence>
<reference evidence="3" key="1">
    <citation type="submission" date="2020-10" db="EMBL/GenBank/DDBJ databases">
        <authorList>
            <person name="Kusch S."/>
        </authorList>
    </citation>
    <scope>NUCLEOTIDE SEQUENCE</scope>
    <source>
        <strain evidence="3">SwB9</strain>
    </source>
</reference>
<dbReference type="InterPro" id="IPR049492">
    <property type="entry name" value="BD-FAE-like_dom"/>
</dbReference>
<gene>
    <name evidence="3" type="ORF">SCLTRI_LOCUS1676</name>
</gene>
<dbReference type="PANTHER" id="PTHR48081:SF33">
    <property type="entry name" value="KYNURENINE FORMAMIDASE"/>
    <property type="match status" value="1"/>
</dbReference>
<keyword evidence="1" id="KW-0378">Hydrolase</keyword>
<dbReference type="Gene3D" id="3.40.50.1820">
    <property type="entry name" value="alpha/beta hydrolase"/>
    <property type="match status" value="1"/>
</dbReference>
<dbReference type="Pfam" id="PF20434">
    <property type="entry name" value="BD-FAE"/>
    <property type="match status" value="1"/>
</dbReference>
<proteinExistence type="predicted"/>
<dbReference type="PANTHER" id="PTHR48081">
    <property type="entry name" value="AB HYDROLASE SUPERFAMILY PROTEIN C4A8.06C"/>
    <property type="match status" value="1"/>
</dbReference>
<dbReference type="OrthoDB" id="433474at2759"/>
<dbReference type="AlphaFoldDB" id="A0A8H2VNW9"/>
<dbReference type="SUPFAM" id="SSF53474">
    <property type="entry name" value="alpha/beta-Hydrolases"/>
    <property type="match status" value="1"/>
</dbReference>
<dbReference type="GO" id="GO:0016787">
    <property type="term" value="F:hydrolase activity"/>
    <property type="evidence" value="ECO:0007669"/>
    <property type="project" value="UniProtKB-KW"/>
</dbReference>
<evidence type="ECO:0000313" key="3">
    <source>
        <dbReference type="EMBL" id="CAD6441884.1"/>
    </source>
</evidence>
<dbReference type="EMBL" id="CAJHIA010000007">
    <property type="protein sequence ID" value="CAD6441884.1"/>
    <property type="molecule type" value="Genomic_DNA"/>
</dbReference>
<dbReference type="InterPro" id="IPR050300">
    <property type="entry name" value="GDXG_lipolytic_enzyme"/>
</dbReference>
<comment type="caution">
    <text evidence="3">The sequence shown here is derived from an EMBL/GenBank/DDBJ whole genome shotgun (WGS) entry which is preliminary data.</text>
</comment>